<feature type="binding site" evidence="8">
    <location>
        <position position="64"/>
    </location>
    <ligand>
        <name>beta-alanine</name>
        <dbReference type="ChEBI" id="CHEBI:57966"/>
    </ligand>
</feature>
<feature type="binding site" evidence="8">
    <location>
        <position position="64"/>
    </location>
    <ligand>
        <name>(R)-pantoate</name>
        <dbReference type="ChEBI" id="CHEBI:15980"/>
    </ligand>
</feature>
<dbReference type="Pfam" id="PF02569">
    <property type="entry name" value="Pantoate_ligase"/>
    <property type="match status" value="1"/>
</dbReference>
<evidence type="ECO:0000256" key="5">
    <source>
        <dbReference type="ARBA" id="ARBA00022741"/>
    </source>
</evidence>
<dbReference type="KEGG" id="dvn:HQ394_06450"/>
<keyword evidence="10" id="KW-1185">Reference proteome</keyword>
<feature type="active site" description="Proton donor" evidence="8">
    <location>
        <position position="40"/>
    </location>
</feature>
<accession>A0A7H1N626</accession>
<feature type="binding site" evidence="8">
    <location>
        <position position="179"/>
    </location>
    <ligand>
        <name>ATP</name>
        <dbReference type="ChEBI" id="CHEBI:30616"/>
    </ligand>
</feature>
<dbReference type="Proteomes" id="UP000516369">
    <property type="component" value="Chromosome"/>
</dbReference>
<evidence type="ECO:0000256" key="1">
    <source>
        <dbReference type="ARBA" id="ARBA00004990"/>
    </source>
</evidence>
<dbReference type="Gene3D" id="3.40.50.620">
    <property type="entry name" value="HUPs"/>
    <property type="match status" value="1"/>
</dbReference>
<dbReference type="InterPro" id="IPR003721">
    <property type="entry name" value="Pantoate_ligase"/>
</dbReference>
<dbReference type="UniPathway" id="UPA00028">
    <property type="reaction ID" value="UER00005"/>
</dbReference>
<evidence type="ECO:0000256" key="6">
    <source>
        <dbReference type="ARBA" id="ARBA00022840"/>
    </source>
</evidence>
<dbReference type="HAMAP" id="MF_00158">
    <property type="entry name" value="PanC"/>
    <property type="match status" value="1"/>
</dbReference>
<feature type="binding site" evidence="8">
    <location>
        <begin position="187"/>
        <end position="190"/>
    </location>
    <ligand>
        <name>ATP</name>
        <dbReference type="ChEBI" id="CHEBI:30616"/>
    </ligand>
</feature>
<dbReference type="CDD" id="cd00560">
    <property type="entry name" value="PanC"/>
    <property type="match status" value="1"/>
</dbReference>
<comment type="subunit">
    <text evidence="8">Homodimer.</text>
</comment>
<dbReference type="NCBIfam" id="TIGR00018">
    <property type="entry name" value="panC"/>
    <property type="match status" value="1"/>
</dbReference>
<comment type="subcellular location">
    <subcellularLocation>
        <location evidence="8">Cytoplasm</location>
    </subcellularLocation>
</comment>
<reference evidence="9 10" key="1">
    <citation type="submission" date="2020-05" db="EMBL/GenBank/DDBJ databases">
        <title>Complete closed genome sequence of Defluviicoccus vanus.</title>
        <authorList>
            <person name="Bessarab I."/>
            <person name="Arumugam K."/>
            <person name="Maszenan A.M."/>
            <person name="Seviour R.J."/>
            <person name="Williams R.B."/>
        </authorList>
    </citation>
    <scope>NUCLEOTIDE SEQUENCE [LARGE SCALE GENOMIC DNA]</scope>
    <source>
        <strain evidence="9 10">Ben 114</strain>
    </source>
</reference>
<evidence type="ECO:0000256" key="8">
    <source>
        <dbReference type="HAMAP-Rule" id="MF_00158"/>
    </source>
</evidence>
<sequence length="281" mass="30756">MRQSPIVRTADDLGDVLRGWRRVGLSVSLVPTMGALHAGHLDLVRRAMQLADRTCVTLFVNPTQFGPNEDFSVYPRDEHADATKLSDLGAHILYAPPTEEMYPTHSVTRVSVPQLGDLLEGEFRPGFFTGVATVVTKLLLQSLPDVAVFGEKDYQQLQVIRRMVADLFIPVRIESALTVRETDGLALSSRNAYLTAAERQVAPRLNAALRQVAAAGDAAEAERIAAQMCVELRAAGFARIDYLTVRDAETLQPWAGPSRPGRVLVAAWLGRTRLIDNVAMG</sequence>
<dbReference type="GO" id="GO:0005524">
    <property type="term" value="F:ATP binding"/>
    <property type="evidence" value="ECO:0007669"/>
    <property type="project" value="UniProtKB-KW"/>
</dbReference>
<comment type="pathway">
    <text evidence="1 8">Cofactor biosynthesis; (R)-pantothenate biosynthesis; (R)-pantothenate from (R)-pantoate and beta-alanine: step 1/1.</text>
</comment>
<keyword evidence="4 8" id="KW-0566">Pantothenate biosynthesis</keyword>
<dbReference type="InterPro" id="IPR014729">
    <property type="entry name" value="Rossmann-like_a/b/a_fold"/>
</dbReference>
<gene>
    <name evidence="8" type="primary">panC</name>
    <name evidence="9" type="ORF">HQ394_06450</name>
</gene>
<evidence type="ECO:0000256" key="2">
    <source>
        <dbReference type="ARBA" id="ARBA00009256"/>
    </source>
</evidence>
<comment type="miscellaneous">
    <text evidence="8">The reaction proceeds by a bi uni uni bi ping pong mechanism.</text>
</comment>
<dbReference type="NCBIfam" id="TIGR00125">
    <property type="entry name" value="cyt_tran_rel"/>
    <property type="match status" value="1"/>
</dbReference>
<feature type="binding site" evidence="8">
    <location>
        <begin position="150"/>
        <end position="153"/>
    </location>
    <ligand>
        <name>ATP</name>
        <dbReference type="ChEBI" id="CHEBI:30616"/>
    </ligand>
</feature>
<name>A0A7H1N626_9PROT</name>
<dbReference type="AlphaFoldDB" id="A0A7H1N626"/>
<dbReference type="EMBL" id="CP053923">
    <property type="protein sequence ID" value="QNT71162.1"/>
    <property type="molecule type" value="Genomic_DNA"/>
</dbReference>
<dbReference type="GO" id="GO:0004592">
    <property type="term" value="F:pantoate-beta-alanine ligase activity"/>
    <property type="evidence" value="ECO:0007669"/>
    <property type="project" value="UniProtKB-UniRule"/>
</dbReference>
<dbReference type="GO" id="GO:0015940">
    <property type="term" value="P:pantothenate biosynthetic process"/>
    <property type="evidence" value="ECO:0007669"/>
    <property type="project" value="UniProtKB-UniRule"/>
</dbReference>
<feature type="binding site" evidence="8">
    <location>
        <begin position="33"/>
        <end position="40"/>
    </location>
    <ligand>
        <name>ATP</name>
        <dbReference type="ChEBI" id="CHEBI:30616"/>
    </ligand>
</feature>
<proteinExistence type="inferred from homology"/>
<keyword evidence="6 8" id="KW-0067">ATP-binding</keyword>
<evidence type="ECO:0000256" key="3">
    <source>
        <dbReference type="ARBA" id="ARBA00022598"/>
    </source>
</evidence>
<comment type="function">
    <text evidence="8">Catalyzes the condensation of pantoate with beta-alanine in an ATP-dependent reaction via a pantoyl-adenylate intermediate.</text>
</comment>
<dbReference type="Gene3D" id="3.30.1300.10">
    <property type="entry name" value="Pantoate-beta-alanine ligase, C-terminal domain"/>
    <property type="match status" value="1"/>
</dbReference>
<comment type="similarity">
    <text evidence="2 8">Belongs to the pantothenate synthetase family.</text>
</comment>
<keyword evidence="5 8" id="KW-0547">Nucleotide-binding</keyword>
<organism evidence="9 10">
    <name type="scientific">Defluviicoccus vanus</name>
    <dbReference type="NCBI Taxonomy" id="111831"/>
    <lineage>
        <taxon>Bacteria</taxon>
        <taxon>Pseudomonadati</taxon>
        <taxon>Pseudomonadota</taxon>
        <taxon>Alphaproteobacteria</taxon>
        <taxon>Rhodospirillales</taxon>
        <taxon>Rhodospirillaceae</taxon>
        <taxon>Defluviicoccus</taxon>
    </lineage>
</organism>
<evidence type="ECO:0000313" key="9">
    <source>
        <dbReference type="EMBL" id="QNT71162.1"/>
    </source>
</evidence>
<dbReference type="PANTHER" id="PTHR21299">
    <property type="entry name" value="CYTIDYLATE KINASE/PANTOATE-BETA-ALANINE LIGASE"/>
    <property type="match status" value="1"/>
</dbReference>
<dbReference type="SUPFAM" id="SSF52374">
    <property type="entry name" value="Nucleotidylyl transferase"/>
    <property type="match status" value="1"/>
</dbReference>
<dbReference type="InterPro" id="IPR042176">
    <property type="entry name" value="Pantoate_ligase_C"/>
</dbReference>
<feature type="binding site" evidence="8">
    <location>
        <position position="156"/>
    </location>
    <ligand>
        <name>(R)-pantoate</name>
        <dbReference type="ChEBI" id="CHEBI:15980"/>
    </ligand>
</feature>
<keyword evidence="3 8" id="KW-0436">Ligase</keyword>
<dbReference type="GO" id="GO:0005829">
    <property type="term" value="C:cytosol"/>
    <property type="evidence" value="ECO:0007669"/>
    <property type="project" value="TreeGrafter"/>
</dbReference>
<keyword evidence="8" id="KW-0963">Cytoplasm</keyword>
<evidence type="ECO:0000313" key="10">
    <source>
        <dbReference type="Proteomes" id="UP000516369"/>
    </source>
</evidence>
<evidence type="ECO:0000256" key="7">
    <source>
        <dbReference type="ARBA" id="ARBA00048258"/>
    </source>
</evidence>
<comment type="catalytic activity">
    <reaction evidence="7 8">
        <text>(R)-pantoate + beta-alanine + ATP = (R)-pantothenate + AMP + diphosphate + H(+)</text>
        <dbReference type="Rhea" id="RHEA:10912"/>
        <dbReference type="ChEBI" id="CHEBI:15378"/>
        <dbReference type="ChEBI" id="CHEBI:15980"/>
        <dbReference type="ChEBI" id="CHEBI:29032"/>
        <dbReference type="ChEBI" id="CHEBI:30616"/>
        <dbReference type="ChEBI" id="CHEBI:33019"/>
        <dbReference type="ChEBI" id="CHEBI:57966"/>
        <dbReference type="ChEBI" id="CHEBI:456215"/>
        <dbReference type="EC" id="6.3.2.1"/>
    </reaction>
</comment>
<dbReference type="PANTHER" id="PTHR21299:SF1">
    <property type="entry name" value="PANTOATE--BETA-ALANINE LIGASE"/>
    <property type="match status" value="1"/>
</dbReference>
<dbReference type="InterPro" id="IPR004821">
    <property type="entry name" value="Cyt_trans-like"/>
</dbReference>
<evidence type="ECO:0000256" key="4">
    <source>
        <dbReference type="ARBA" id="ARBA00022655"/>
    </source>
</evidence>
<dbReference type="EC" id="6.3.2.1" evidence="8"/>
<protein>
    <recommendedName>
        <fullName evidence="8">Pantothenate synthetase</fullName>
        <shortName evidence="8">PS</shortName>
        <ecNumber evidence="8">6.3.2.1</ecNumber>
    </recommendedName>
    <alternativeName>
        <fullName evidence="8">Pantoate--beta-alanine ligase</fullName>
    </alternativeName>
    <alternativeName>
        <fullName evidence="8">Pantoate-activating enzyme</fullName>
    </alternativeName>
</protein>